<feature type="compositionally biased region" description="Basic residues" evidence="1">
    <location>
        <begin position="144"/>
        <end position="153"/>
    </location>
</feature>
<evidence type="ECO:0000313" key="4">
    <source>
        <dbReference type="Proteomes" id="UP001291623"/>
    </source>
</evidence>
<reference evidence="3" key="1">
    <citation type="submission" date="2023-12" db="EMBL/GenBank/DDBJ databases">
        <title>Genome assembly of Anisodus tanguticus.</title>
        <authorList>
            <person name="Wang Y.-J."/>
        </authorList>
    </citation>
    <scope>NUCLEOTIDE SEQUENCE</scope>
    <source>
        <strain evidence="3">KB-2021</strain>
        <tissue evidence="3">Leaf</tissue>
    </source>
</reference>
<dbReference type="Proteomes" id="UP001291623">
    <property type="component" value="Unassembled WGS sequence"/>
</dbReference>
<evidence type="ECO:0000256" key="1">
    <source>
        <dbReference type="SAM" id="MobiDB-lite"/>
    </source>
</evidence>
<sequence length="196" mass="22635">MQGEVFKLKKEIVVLREDQVVNDVKHFREVMQEFVRQEGFPIEKLKNNKTRFVAVCKDNGCGWRIHAFLYGDGIAFKIKRLSGSHTCIKSMKGCGRGSDQVYSSSTKEFYVKTYSRKINPVPDESKWPVVDHPVVHPNEEMEKKRGRKLTKRRRESDEKPAKKRSIHCTCSICHQIGHNSRSCRKKTSSTNAGELH</sequence>
<accession>A0AAE1VV09</accession>
<feature type="region of interest" description="Disordered" evidence="1">
    <location>
        <begin position="137"/>
        <end position="160"/>
    </location>
</feature>
<dbReference type="InterPro" id="IPR004332">
    <property type="entry name" value="Transposase_MuDR"/>
</dbReference>
<dbReference type="AlphaFoldDB" id="A0AAE1VV09"/>
<protein>
    <recommendedName>
        <fullName evidence="2">Transposase MuDR plant domain-containing protein</fullName>
    </recommendedName>
</protein>
<proteinExistence type="predicted"/>
<evidence type="ECO:0000259" key="2">
    <source>
        <dbReference type="Pfam" id="PF03108"/>
    </source>
</evidence>
<comment type="caution">
    <text evidence="3">The sequence shown here is derived from an EMBL/GenBank/DDBJ whole genome shotgun (WGS) entry which is preliminary data.</text>
</comment>
<organism evidence="3 4">
    <name type="scientific">Anisodus tanguticus</name>
    <dbReference type="NCBI Taxonomy" id="243964"/>
    <lineage>
        <taxon>Eukaryota</taxon>
        <taxon>Viridiplantae</taxon>
        <taxon>Streptophyta</taxon>
        <taxon>Embryophyta</taxon>
        <taxon>Tracheophyta</taxon>
        <taxon>Spermatophyta</taxon>
        <taxon>Magnoliopsida</taxon>
        <taxon>eudicotyledons</taxon>
        <taxon>Gunneridae</taxon>
        <taxon>Pentapetalae</taxon>
        <taxon>asterids</taxon>
        <taxon>lamiids</taxon>
        <taxon>Solanales</taxon>
        <taxon>Solanaceae</taxon>
        <taxon>Solanoideae</taxon>
        <taxon>Hyoscyameae</taxon>
        <taxon>Anisodus</taxon>
    </lineage>
</organism>
<evidence type="ECO:0000313" key="3">
    <source>
        <dbReference type="EMBL" id="KAK4374080.1"/>
    </source>
</evidence>
<dbReference type="Pfam" id="PF03108">
    <property type="entry name" value="DBD_Tnp_Mut"/>
    <property type="match status" value="1"/>
</dbReference>
<keyword evidence="4" id="KW-1185">Reference proteome</keyword>
<name>A0AAE1VV09_9SOLA</name>
<feature type="domain" description="Transposase MuDR plant" evidence="2">
    <location>
        <begin position="19"/>
        <end position="68"/>
    </location>
</feature>
<gene>
    <name evidence="3" type="ORF">RND71_004757</name>
</gene>
<dbReference type="EMBL" id="JAVYJV010000003">
    <property type="protein sequence ID" value="KAK4374080.1"/>
    <property type="molecule type" value="Genomic_DNA"/>
</dbReference>